<evidence type="ECO:0000256" key="6">
    <source>
        <dbReference type="ARBA" id="ARBA00022741"/>
    </source>
</evidence>
<dbReference type="GO" id="GO:0005524">
    <property type="term" value="F:ATP binding"/>
    <property type="evidence" value="ECO:0007669"/>
    <property type="project" value="UniProtKB-KW"/>
</dbReference>
<feature type="transmembrane region" description="Helical" evidence="10">
    <location>
        <begin position="518"/>
        <end position="535"/>
    </location>
</feature>
<feature type="transmembrane region" description="Helical" evidence="10">
    <location>
        <begin position="763"/>
        <end position="786"/>
    </location>
</feature>
<feature type="domain" description="ABC transporter" evidence="11">
    <location>
        <begin position="265"/>
        <end position="496"/>
    </location>
</feature>
<dbReference type="SMART" id="SM00382">
    <property type="entry name" value="AAA"/>
    <property type="match status" value="2"/>
</dbReference>
<feature type="domain" description="ABC transporter" evidence="11">
    <location>
        <begin position="11"/>
        <end position="251"/>
    </location>
</feature>
<feature type="transmembrane region" description="Helical" evidence="10">
    <location>
        <begin position="547"/>
        <end position="565"/>
    </location>
</feature>
<dbReference type="InterPro" id="IPR003593">
    <property type="entry name" value="AAA+_ATPase"/>
</dbReference>
<evidence type="ECO:0000256" key="7">
    <source>
        <dbReference type="ARBA" id="ARBA00022840"/>
    </source>
</evidence>
<gene>
    <name evidence="12" type="ORF">OCV51_11155</name>
</gene>
<evidence type="ECO:0000256" key="3">
    <source>
        <dbReference type="ARBA" id="ARBA00022475"/>
    </source>
</evidence>
<keyword evidence="9 10" id="KW-0472">Membrane</keyword>
<comment type="subcellular location">
    <subcellularLocation>
        <location evidence="1">Cell membrane</location>
        <topology evidence="1">Multi-pass membrane protein</topology>
    </subcellularLocation>
</comment>
<dbReference type="InterPro" id="IPR050107">
    <property type="entry name" value="ABC_carbohydrate_import_ATPase"/>
</dbReference>
<dbReference type="CDD" id="cd03216">
    <property type="entry name" value="ABC_Carb_Monos_I"/>
    <property type="match status" value="1"/>
</dbReference>
<dbReference type="EMBL" id="JAOQJX010000018">
    <property type="protein sequence ID" value="MCU6748204.1"/>
    <property type="molecule type" value="Genomic_DNA"/>
</dbReference>
<feature type="transmembrane region" description="Helical" evidence="10">
    <location>
        <begin position="622"/>
        <end position="642"/>
    </location>
</feature>
<dbReference type="Proteomes" id="UP001652394">
    <property type="component" value="Unassembled WGS sequence"/>
</dbReference>
<organism evidence="12 13">
    <name type="scientific">Faecalicatena acetigenes</name>
    <dbReference type="NCBI Taxonomy" id="2981790"/>
    <lineage>
        <taxon>Bacteria</taxon>
        <taxon>Bacillati</taxon>
        <taxon>Bacillota</taxon>
        <taxon>Clostridia</taxon>
        <taxon>Lachnospirales</taxon>
        <taxon>Lachnospiraceae</taxon>
        <taxon>Faecalicatena</taxon>
    </lineage>
</organism>
<evidence type="ECO:0000256" key="5">
    <source>
        <dbReference type="ARBA" id="ARBA00022737"/>
    </source>
</evidence>
<dbReference type="CDD" id="cd03215">
    <property type="entry name" value="ABC_Carb_Monos_II"/>
    <property type="match status" value="1"/>
</dbReference>
<comment type="caution">
    <text evidence="12">The sequence shown here is derived from an EMBL/GenBank/DDBJ whole genome shotgun (WGS) entry which is preliminary data.</text>
</comment>
<dbReference type="SUPFAM" id="SSF52540">
    <property type="entry name" value="P-loop containing nucleoside triphosphate hydrolases"/>
    <property type="match status" value="2"/>
</dbReference>
<keyword evidence="2" id="KW-0813">Transport</keyword>
<keyword evidence="7 12" id="KW-0067">ATP-binding</keyword>
<feature type="transmembrane region" description="Helical" evidence="10">
    <location>
        <begin position="577"/>
        <end position="610"/>
    </location>
</feature>
<evidence type="ECO:0000256" key="1">
    <source>
        <dbReference type="ARBA" id="ARBA00004651"/>
    </source>
</evidence>
<sequence>MKRTETQTPYIELSGIDKFFGITKALQKIDLQIFAGEVIGLVGPNGAGKSTMMKVLTGVLPPTAGKIIVEEKEMTKYTTKEAKEIGISCAYQDLSLCTNLSVYENFAMLNVDHGLVTKPGWRKKAKKEAKDLLEKYFPGNHIDVMKSVERLTLAERQIVEICKTLMTDNLKVLVLDEPTSALSTDKAEQLHKVVEELSEKGTAVIYISHKLDEIRKVSDRIVMMRNGMNSGECDPDEITTEQLVEMLGGAGTKKAAEKVLSEESDQTSQVAAQIKDYTGKGLYNINMHVNRGEIVGISGLVGSGQTALLNLLYDSKKYKGKEKKGVVLNTSVSYVSGDRAKEGVFHLWDIFDNTIIGNLDQVKTGVFLDKKKSEGLAQTWYDKLKFKAEGIHSPIMSLSGGNQQKALIARGIASGAELIILNDPTAGVDIETKQEIYGLLEEAKKAGKAVILYSTEDAEIEICDRAYIMHEGEITEELKKEEITVANIVKASFKDVKHKKVTEEKKEGMVHRILTSRVLLPVAAMIIMILLNASMNPRILSYMGMRMLVSSAVPLVFAALGQMFIVTAGDVDMGNGYSIALVNVLVGIILTGNPLFGVISLLIFIASYALMGALIHVRNIPAIVVTLGAQFVWWGIALVIAPSPGGTCPEWLLAIYKFEFPVIPMPIVLCVLAGVFCWYVLFRSKYGMILRGIGNNPLAVERSGWSYLQAKMTNYALAGFMVVLAGMAYTAVCMGADANSSATYCMMSIATVILGGCEMAGGIVAPIGVVCGGIAMSFITTILTSFRVDSNYQTAVTGLILIVVLAIKLITHKKEGK</sequence>
<dbReference type="CDD" id="cd06579">
    <property type="entry name" value="TM_PBP1_transp_AraH_like"/>
    <property type="match status" value="1"/>
</dbReference>
<dbReference type="Pfam" id="PF02653">
    <property type="entry name" value="BPD_transp_2"/>
    <property type="match status" value="1"/>
</dbReference>
<evidence type="ECO:0000256" key="10">
    <source>
        <dbReference type="SAM" id="Phobius"/>
    </source>
</evidence>
<dbReference type="InterPro" id="IPR001851">
    <property type="entry name" value="ABC_transp_permease"/>
</dbReference>
<feature type="transmembrane region" description="Helical" evidence="10">
    <location>
        <begin position="738"/>
        <end position="756"/>
    </location>
</feature>
<dbReference type="InterPro" id="IPR017871">
    <property type="entry name" value="ABC_transporter-like_CS"/>
</dbReference>
<keyword evidence="4 10" id="KW-0812">Transmembrane</keyword>
<dbReference type="Gene3D" id="3.40.50.300">
    <property type="entry name" value="P-loop containing nucleotide triphosphate hydrolases"/>
    <property type="match status" value="2"/>
</dbReference>
<dbReference type="Pfam" id="PF00005">
    <property type="entry name" value="ABC_tran"/>
    <property type="match status" value="2"/>
</dbReference>
<dbReference type="InterPro" id="IPR003439">
    <property type="entry name" value="ABC_transporter-like_ATP-bd"/>
</dbReference>
<evidence type="ECO:0000256" key="8">
    <source>
        <dbReference type="ARBA" id="ARBA00022989"/>
    </source>
</evidence>
<dbReference type="PROSITE" id="PS50893">
    <property type="entry name" value="ABC_TRANSPORTER_2"/>
    <property type="match status" value="2"/>
</dbReference>
<name>A0ABT2TD51_9FIRM</name>
<evidence type="ECO:0000259" key="11">
    <source>
        <dbReference type="PROSITE" id="PS50893"/>
    </source>
</evidence>
<keyword evidence="3" id="KW-1003">Cell membrane</keyword>
<evidence type="ECO:0000256" key="2">
    <source>
        <dbReference type="ARBA" id="ARBA00022448"/>
    </source>
</evidence>
<accession>A0ABT2TD51</accession>
<evidence type="ECO:0000313" key="12">
    <source>
        <dbReference type="EMBL" id="MCU6748204.1"/>
    </source>
</evidence>
<keyword evidence="13" id="KW-1185">Reference proteome</keyword>
<dbReference type="PANTHER" id="PTHR43790:SF9">
    <property type="entry name" value="GALACTOFURANOSE TRANSPORTER ATP-BINDING PROTEIN YTFR"/>
    <property type="match status" value="1"/>
</dbReference>
<protein>
    <submittedName>
        <fullName evidence="12">ATP-binding cassette domain-containing protein</fullName>
    </submittedName>
</protein>
<evidence type="ECO:0000256" key="4">
    <source>
        <dbReference type="ARBA" id="ARBA00022692"/>
    </source>
</evidence>
<keyword evidence="8 10" id="KW-1133">Transmembrane helix</keyword>
<dbReference type="PROSITE" id="PS00211">
    <property type="entry name" value="ABC_TRANSPORTER_1"/>
    <property type="match status" value="1"/>
</dbReference>
<dbReference type="PANTHER" id="PTHR43790">
    <property type="entry name" value="CARBOHYDRATE TRANSPORT ATP-BINDING PROTEIN MG119-RELATED"/>
    <property type="match status" value="1"/>
</dbReference>
<feature type="transmembrane region" description="Helical" evidence="10">
    <location>
        <begin position="792"/>
        <end position="811"/>
    </location>
</feature>
<dbReference type="RefSeq" id="WP_059066220.1">
    <property type="nucleotide sequence ID" value="NZ_JAOQJX010000018.1"/>
</dbReference>
<keyword evidence="6" id="KW-0547">Nucleotide-binding</keyword>
<reference evidence="12 13" key="1">
    <citation type="journal article" date="2021" name="ISME Commun">
        <title>Automated analysis of genomic sequences facilitates high-throughput and comprehensive description of bacteria.</title>
        <authorList>
            <person name="Hitch T.C.A."/>
        </authorList>
    </citation>
    <scope>NUCLEOTIDE SEQUENCE [LARGE SCALE GENOMIC DNA]</scope>
    <source>
        <strain evidence="12 13">H2_18</strain>
    </source>
</reference>
<proteinExistence type="predicted"/>
<feature type="transmembrane region" description="Helical" evidence="10">
    <location>
        <begin position="712"/>
        <end position="732"/>
    </location>
</feature>
<feature type="transmembrane region" description="Helical" evidence="10">
    <location>
        <begin position="662"/>
        <end position="682"/>
    </location>
</feature>
<keyword evidence="5" id="KW-0677">Repeat</keyword>
<evidence type="ECO:0000256" key="9">
    <source>
        <dbReference type="ARBA" id="ARBA00023136"/>
    </source>
</evidence>
<dbReference type="InterPro" id="IPR027417">
    <property type="entry name" value="P-loop_NTPase"/>
</dbReference>
<evidence type="ECO:0000313" key="13">
    <source>
        <dbReference type="Proteomes" id="UP001652394"/>
    </source>
</evidence>